<dbReference type="AlphaFoldDB" id="U3U7M3"/>
<evidence type="ECO:0000256" key="9">
    <source>
        <dbReference type="ARBA" id="ARBA00059496"/>
    </source>
</evidence>
<comment type="similarity">
    <text evidence="4 10">Belongs to the DHNA family.</text>
</comment>
<evidence type="ECO:0000256" key="2">
    <source>
        <dbReference type="ARBA" id="ARBA00001353"/>
    </source>
</evidence>
<comment type="function">
    <text evidence="9">Catalyzes the conversion of 7,8-dihydroneopterin to 6-hydroxymethyl-7,8-dihydropterin. Can use L-threo-dihydroneopterin and D-erythro-dihydroneopterin as substrates for the formation of 6-hydroxymethyldihydropterin, but it can also catalyze the epimerization of carbon 2' of dihydroneopterin to dihydromonapterin at appreciable velocity.</text>
</comment>
<dbReference type="PANTHER" id="PTHR42844:SF1">
    <property type="entry name" value="DIHYDRONEOPTERIN ALDOLASE 1-RELATED"/>
    <property type="match status" value="1"/>
</dbReference>
<dbReference type="KEGG" id="hhs:HHS_03040"/>
<protein>
    <recommendedName>
        <fullName evidence="10">7,8-dihydroneopterin aldolase</fullName>
        <ecNumber evidence="10">4.1.2.25</ecNumber>
    </recommendedName>
</protein>
<evidence type="ECO:0000256" key="6">
    <source>
        <dbReference type="ARBA" id="ARBA00022909"/>
    </source>
</evidence>
<evidence type="ECO:0000256" key="4">
    <source>
        <dbReference type="ARBA" id="ARBA00005708"/>
    </source>
</evidence>
<dbReference type="InterPro" id="IPR006157">
    <property type="entry name" value="FolB_dom"/>
</dbReference>
<dbReference type="EMBL" id="AP012554">
    <property type="protein sequence ID" value="BAO00274.1"/>
    <property type="molecule type" value="Genomic_DNA"/>
</dbReference>
<dbReference type="RefSeq" id="WP_022564293.1">
    <property type="nucleotide sequence ID" value="NZ_CP010907.1"/>
</dbReference>
<sequence length="116" mass="13237">MDMVYIEQLTVFTTIGVHAWEQNITQKLLIDIQMTWDNHLAAVSDNVNHCLNYNDVKEAILIHVQNKRFNLIERVAEEIANLLIKRFKSPIVRVRVAKPGAIAQAENVGVCITRSL</sequence>
<dbReference type="EC" id="4.1.2.25" evidence="10"/>
<keyword evidence="12" id="KW-1185">Reference proteome</keyword>
<gene>
    <name evidence="11" type="primary">folB</name>
    <name evidence="11" type="ORF">HHS_03040</name>
</gene>
<dbReference type="PANTHER" id="PTHR42844">
    <property type="entry name" value="DIHYDRONEOPTERIN ALDOLASE 1-RELATED"/>
    <property type="match status" value="1"/>
</dbReference>
<keyword evidence="7" id="KW-0413">Isomerase</keyword>
<dbReference type="InterPro" id="IPR006156">
    <property type="entry name" value="Dihydroneopterin_aldolase"/>
</dbReference>
<dbReference type="STRING" id="1235990.BMSBPS_0777"/>
<dbReference type="Pfam" id="PF02152">
    <property type="entry name" value="FolB"/>
    <property type="match status" value="1"/>
</dbReference>
<dbReference type="Proteomes" id="UP000016900">
    <property type="component" value="Chromosome"/>
</dbReference>
<comment type="catalytic activity">
    <reaction evidence="2 10">
        <text>7,8-dihydroneopterin = 6-hydroxymethyl-7,8-dihydropterin + glycolaldehyde</text>
        <dbReference type="Rhea" id="RHEA:10540"/>
        <dbReference type="ChEBI" id="CHEBI:17001"/>
        <dbReference type="ChEBI" id="CHEBI:17071"/>
        <dbReference type="ChEBI" id="CHEBI:44841"/>
        <dbReference type="EC" id="4.1.2.25"/>
    </reaction>
</comment>
<dbReference type="GO" id="GO:0046656">
    <property type="term" value="P:folic acid biosynthetic process"/>
    <property type="evidence" value="ECO:0007669"/>
    <property type="project" value="UniProtKB-UniRule"/>
</dbReference>
<dbReference type="PATRIC" id="fig|1235990.3.peg.304"/>
<dbReference type="UniPathway" id="UPA00077">
    <property type="reaction ID" value="UER00154"/>
</dbReference>
<dbReference type="GO" id="GO:0046654">
    <property type="term" value="P:tetrahydrofolate biosynthetic process"/>
    <property type="evidence" value="ECO:0007669"/>
    <property type="project" value="UniProtKB-UniRule"/>
</dbReference>
<dbReference type="eggNOG" id="COG1539">
    <property type="taxonomic scope" value="Bacteria"/>
</dbReference>
<dbReference type="Gene3D" id="3.30.1130.10">
    <property type="match status" value="1"/>
</dbReference>
<reference evidence="11 12" key="1">
    <citation type="submission" date="2012-10" db="EMBL/GenBank/DDBJ databases">
        <title>Genome sequence of the symbiont of the pentatomidae stink bug Halyomorpha halys.</title>
        <authorList>
            <person name="Kobayashi H."/>
            <person name="Fujii-Muramatsu R."/>
            <person name="Takeishi K."/>
            <person name="Noda H."/>
        </authorList>
    </citation>
    <scope>NUCLEOTIDE SEQUENCE [LARGE SCALE GENOMIC DNA]</scope>
</reference>
<dbReference type="GO" id="GO:0005737">
    <property type="term" value="C:cytoplasm"/>
    <property type="evidence" value="ECO:0007669"/>
    <property type="project" value="TreeGrafter"/>
</dbReference>
<evidence type="ECO:0000256" key="3">
    <source>
        <dbReference type="ARBA" id="ARBA00005013"/>
    </source>
</evidence>
<dbReference type="NCBIfam" id="TIGR00526">
    <property type="entry name" value="folB_dom"/>
    <property type="match status" value="1"/>
</dbReference>
<comment type="catalytic activity">
    <reaction evidence="1">
        <text>7,8-dihydroneopterin = 7,8-dihydromonapterin</text>
        <dbReference type="Rhea" id="RHEA:45328"/>
        <dbReference type="ChEBI" id="CHEBI:17001"/>
        <dbReference type="ChEBI" id="CHEBI:71175"/>
        <dbReference type="EC" id="5.1.99.8"/>
    </reaction>
</comment>
<dbReference type="NCBIfam" id="TIGR00525">
    <property type="entry name" value="folB"/>
    <property type="match status" value="1"/>
</dbReference>
<evidence type="ECO:0000256" key="7">
    <source>
        <dbReference type="ARBA" id="ARBA00023235"/>
    </source>
</evidence>
<evidence type="ECO:0000256" key="10">
    <source>
        <dbReference type="RuleBase" id="RU362079"/>
    </source>
</evidence>
<organism evidence="11 12">
    <name type="scientific">Candidatus Pantoea carbekii</name>
    <dbReference type="NCBI Taxonomy" id="1235990"/>
    <lineage>
        <taxon>Bacteria</taxon>
        <taxon>Pseudomonadati</taxon>
        <taxon>Pseudomonadota</taxon>
        <taxon>Gammaproteobacteria</taxon>
        <taxon>Enterobacterales</taxon>
        <taxon>Erwiniaceae</taxon>
        <taxon>Pantoea</taxon>
    </lineage>
</organism>
<comment type="subunit">
    <text evidence="5">Homooctamer.</text>
</comment>
<evidence type="ECO:0000256" key="1">
    <source>
        <dbReference type="ARBA" id="ARBA00000693"/>
    </source>
</evidence>
<dbReference type="CDD" id="cd00534">
    <property type="entry name" value="DHNA_DHNTPE"/>
    <property type="match status" value="1"/>
</dbReference>
<dbReference type="GO" id="GO:0016853">
    <property type="term" value="F:isomerase activity"/>
    <property type="evidence" value="ECO:0007669"/>
    <property type="project" value="UniProtKB-KW"/>
</dbReference>
<accession>U3U7M3</accession>
<dbReference type="KEGG" id="pck:BMSBPS_0777"/>
<proteinExistence type="inferred from homology"/>
<evidence type="ECO:0000313" key="11">
    <source>
        <dbReference type="EMBL" id="BAO00274.1"/>
    </source>
</evidence>
<evidence type="ECO:0000256" key="8">
    <source>
        <dbReference type="ARBA" id="ARBA00023239"/>
    </source>
</evidence>
<dbReference type="OrthoDB" id="9810587at2"/>
<keyword evidence="8 10" id="KW-0456">Lyase</keyword>
<evidence type="ECO:0000256" key="5">
    <source>
        <dbReference type="ARBA" id="ARBA00011823"/>
    </source>
</evidence>
<dbReference type="SUPFAM" id="SSF55620">
    <property type="entry name" value="Tetrahydrobiopterin biosynthesis enzymes-like"/>
    <property type="match status" value="1"/>
</dbReference>
<dbReference type="SMART" id="SM00905">
    <property type="entry name" value="FolB"/>
    <property type="match status" value="1"/>
</dbReference>
<dbReference type="GO" id="GO:0004150">
    <property type="term" value="F:dihydroneopterin aldolase activity"/>
    <property type="evidence" value="ECO:0007669"/>
    <property type="project" value="UniProtKB-UniRule"/>
</dbReference>
<dbReference type="FunFam" id="3.30.1130.10:FF:000002">
    <property type="entry name" value="7,8-dihydroneopterin aldolase"/>
    <property type="match status" value="1"/>
</dbReference>
<comment type="pathway">
    <text evidence="3 10">Cofactor biosynthesis; tetrahydrofolate biosynthesis; 2-amino-4-hydroxy-6-hydroxymethyl-7,8-dihydropteridine diphosphate from 7,8-dihydroneopterin triphosphate: step 3/4.</text>
</comment>
<keyword evidence="6 10" id="KW-0289">Folate biosynthesis</keyword>
<name>U3U7M3_9GAMM</name>
<dbReference type="InterPro" id="IPR043133">
    <property type="entry name" value="GTP-CH-I_C/QueF"/>
</dbReference>
<evidence type="ECO:0000313" key="12">
    <source>
        <dbReference type="Proteomes" id="UP000016900"/>
    </source>
</evidence>